<dbReference type="RefSeq" id="WP_270124267.1">
    <property type="nucleotide sequence ID" value="NZ_BAAAOM010000002.1"/>
</dbReference>
<evidence type="ECO:0000313" key="3">
    <source>
        <dbReference type="EMBL" id="MDR7337405.1"/>
    </source>
</evidence>
<accession>A0A9X3PXE0</accession>
<dbReference type="EMBL" id="JAVDYD010000001">
    <property type="protein sequence ID" value="MDR7337405.1"/>
    <property type="molecule type" value="Genomic_DNA"/>
</dbReference>
<feature type="compositionally biased region" description="Basic and acidic residues" evidence="1">
    <location>
        <begin position="59"/>
        <end position="92"/>
    </location>
</feature>
<dbReference type="Proteomes" id="UP001183604">
    <property type="component" value="Unassembled WGS sequence"/>
</dbReference>
<evidence type="ECO:0000313" key="2">
    <source>
        <dbReference type="EMBL" id="MDA1387773.1"/>
    </source>
</evidence>
<dbReference type="Proteomes" id="UP001145799">
    <property type="component" value="Unassembled WGS sequence"/>
</dbReference>
<feature type="region of interest" description="Disordered" evidence="1">
    <location>
        <begin position="1"/>
        <end position="107"/>
    </location>
</feature>
<name>A0A9X3PXE0_9ACTN</name>
<keyword evidence="5" id="KW-1185">Reference proteome</keyword>
<proteinExistence type="predicted"/>
<sequence length="270" mass="30001">MAKRKRSDSSDGDAPGAQLLSGVLRSGRSFRQGDGLPSGDRTPGGSPDRTPDDLPGDAAWKHPDNPDKALSRDDNAAVDKFLDDARKAEERTTPSILKAMDENDGRPLGLDYRLKGEDSLKLKVANMLDEDPDLDVDGALKKVNDSVRYTVEFDEGKYAKGAENVHNSLRRDGFEPVGDRGRFNWDEGPGYKGINTTWKDPQTGTQFEVQYHTPDSFAAKQSTHDLYDQMKLVEWGGSDWKRLQAEQDKTFGAVKLPDGVESLRWMDGKR</sequence>
<dbReference type="AlphaFoldDB" id="A0A9X3PXE0"/>
<evidence type="ECO:0000256" key="1">
    <source>
        <dbReference type="SAM" id="MobiDB-lite"/>
    </source>
</evidence>
<protein>
    <submittedName>
        <fullName evidence="2">Uncharacterized protein</fullName>
    </submittedName>
</protein>
<gene>
    <name evidence="3" type="ORF">J2S69_001124</name>
    <name evidence="2" type="ORF">O2L01_22465</name>
</gene>
<evidence type="ECO:0000313" key="4">
    <source>
        <dbReference type="Proteomes" id="UP001145799"/>
    </source>
</evidence>
<organism evidence="2 4">
    <name type="scientific">Glycomyces lechevalierae</name>
    <dbReference type="NCBI Taxonomy" id="256034"/>
    <lineage>
        <taxon>Bacteria</taxon>
        <taxon>Bacillati</taxon>
        <taxon>Actinomycetota</taxon>
        <taxon>Actinomycetes</taxon>
        <taxon>Glycomycetales</taxon>
        <taxon>Glycomycetaceae</taxon>
        <taxon>Glycomyces</taxon>
    </lineage>
</organism>
<evidence type="ECO:0000313" key="5">
    <source>
        <dbReference type="Proteomes" id="UP001183604"/>
    </source>
</evidence>
<reference evidence="2" key="1">
    <citation type="submission" date="2022-12" db="EMBL/GenBank/DDBJ databases">
        <title>Gycomyces niveus sp.nov., a novel actinomycete isolated from soil in Shouguang.</title>
        <authorList>
            <person name="Yang X."/>
        </authorList>
    </citation>
    <scope>NUCLEOTIDE SEQUENCE</scope>
    <source>
        <strain evidence="2">DSM 44724</strain>
    </source>
</reference>
<reference evidence="3 5" key="2">
    <citation type="submission" date="2023-07" db="EMBL/GenBank/DDBJ databases">
        <title>Sequencing the genomes of 1000 actinobacteria strains.</title>
        <authorList>
            <person name="Klenk H.-P."/>
        </authorList>
    </citation>
    <scope>NUCLEOTIDE SEQUENCE [LARGE SCALE GENOMIC DNA]</scope>
    <source>
        <strain evidence="3 5">DSM 44724</strain>
    </source>
</reference>
<comment type="caution">
    <text evidence="2">The sequence shown here is derived from an EMBL/GenBank/DDBJ whole genome shotgun (WGS) entry which is preliminary data.</text>
</comment>
<dbReference type="EMBL" id="JAPZVQ010000019">
    <property type="protein sequence ID" value="MDA1387773.1"/>
    <property type="molecule type" value="Genomic_DNA"/>
</dbReference>